<feature type="region of interest" description="Disordered" evidence="1">
    <location>
        <begin position="1"/>
        <end position="23"/>
    </location>
</feature>
<dbReference type="Proteomes" id="UP001485043">
    <property type="component" value="Unassembled WGS sequence"/>
</dbReference>
<name>A0AAW1SS57_9CHLO</name>
<evidence type="ECO:0000313" key="3">
    <source>
        <dbReference type="Proteomes" id="UP001485043"/>
    </source>
</evidence>
<evidence type="ECO:0000256" key="1">
    <source>
        <dbReference type="SAM" id="MobiDB-lite"/>
    </source>
</evidence>
<evidence type="ECO:0000313" key="2">
    <source>
        <dbReference type="EMBL" id="KAK9854472.1"/>
    </source>
</evidence>
<keyword evidence="3" id="KW-1185">Reference proteome</keyword>
<comment type="caution">
    <text evidence="2">The sequence shown here is derived from an EMBL/GenBank/DDBJ whole genome shotgun (WGS) entry which is preliminary data.</text>
</comment>
<reference evidence="2 3" key="1">
    <citation type="journal article" date="2024" name="Nat. Commun.">
        <title>Phylogenomics reveals the evolutionary origins of lichenization in chlorophyte algae.</title>
        <authorList>
            <person name="Puginier C."/>
            <person name="Libourel C."/>
            <person name="Otte J."/>
            <person name="Skaloud P."/>
            <person name="Haon M."/>
            <person name="Grisel S."/>
            <person name="Petersen M."/>
            <person name="Berrin J.G."/>
            <person name="Delaux P.M."/>
            <person name="Dal Grande F."/>
            <person name="Keller J."/>
        </authorList>
    </citation>
    <scope>NUCLEOTIDE SEQUENCE [LARGE SCALE GENOMIC DNA]</scope>
    <source>
        <strain evidence="2 3">SAG 2523</strain>
    </source>
</reference>
<protein>
    <submittedName>
        <fullName evidence="2">Uncharacterized protein</fullName>
    </submittedName>
</protein>
<proteinExistence type="predicted"/>
<dbReference type="AlphaFoldDB" id="A0AAW1SS57"/>
<accession>A0AAW1SS57</accession>
<dbReference type="EMBL" id="JALJOV010001100">
    <property type="protein sequence ID" value="KAK9854472.1"/>
    <property type="molecule type" value="Genomic_DNA"/>
</dbReference>
<sequence length="114" mass="12134">MEVTLPQEGTSGLHRQTCPGSEPGCCSQLVVVVTAQDACRCELSFAKLGSVPSGPKSNSQGPVVTAVRHATRALSGRLPTPTTLVKSRLRISTAHGITMITRHHRRFANSANQM</sequence>
<gene>
    <name evidence="2" type="ORF">WJX84_001413</name>
</gene>
<organism evidence="2 3">
    <name type="scientific">Apatococcus fuscideae</name>
    <dbReference type="NCBI Taxonomy" id="2026836"/>
    <lineage>
        <taxon>Eukaryota</taxon>
        <taxon>Viridiplantae</taxon>
        <taxon>Chlorophyta</taxon>
        <taxon>core chlorophytes</taxon>
        <taxon>Trebouxiophyceae</taxon>
        <taxon>Chlorellales</taxon>
        <taxon>Chlorellaceae</taxon>
        <taxon>Apatococcus</taxon>
    </lineage>
</organism>